<evidence type="ECO:0000313" key="2">
    <source>
        <dbReference type="Proteomes" id="UP000838686"/>
    </source>
</evidence>
<keyword evidence="2" id="KW-1185">Reference proteome</keyword>
<sequence length="46" mass="5366">MEPIKVMLNKNVTTTIFNILSFFMIQSPLQSLHMLANCRTPYTSYK</sequence>
<protein>
    <submittedName>
        <fullName evidence="1">Uncharacterized protein</fullName>
    </submittedName>
</protein>
<proteinExistence type="predicted"/>
<dbReference type="EMBL" id="CAKMMF010000075">
    <property type="protein sequence ID" value="CAH1226864.1"/>
    <property type="molecule type" value="Genomic_DNA"/>
</dbReference>
<comment type="caution">
    <text evidence="1">The sequence shown here is derived from an EMBL/GenBank/DDBJ whole genome shotgun (WGS) entry which is preliminary data.</text>
</comment>
<dbReference type="Proteomes" id="UP000838686">
    <property type="component" value="Unassembled WGS sequence"/>
</dbReference>
<evidence type="ECO:0000313" key="1">
    <source>
        <dbReference type="EMBL" id="CAH1226864.1"/>
    </source>
</evidence>
<organism evidence="1 2">
    <name type="scientific">Paenibacillus plantiphilus</name>
    <dbReference type="NCBI Taxonomy" id="2905650"/>
    <lineage>
        <taxon>Bacteria</taxon>
        <taxon>Bacillati</taxon>
        <taxon>Bacillota</taxon>
        <taxon>Bacilli</taxon>
        <taxon>Bacillales</taxon>
        <taxon>Paenibacillaceae</taxon>
        <taxon>Paenibacillus</taxon>
    </lineage>
</organism>
<accession>A0ABM9CY70</accession>
<name>A0ABM9CY70_9BACL</name>
<gene>
    <name evidence="1" type="ORF">PAECIP111893_05351</name>
</gene>
<reference evidence="1" key="1">
    <citation type="submission" date="2022-01" db="EMBL/GenBank/DDBJ databases">
        <authorList>
            <person name="Criscuolo A."/>
        </authorList>
    </citation>
    <scope>NUCLEOTIDE SEQUENCE</scope>
    <source>
        <strain evidence="1">CIP111893</strain>
    </source>
</reference>